<dbReference type="InterPro" id="IPR009071">
    <property type="entry name" value="HMG_box_dom"/>
</dbReference>
<keyword evidence="1" id="KW-0238">DNA-binding</keyword>
<dbReference type="OrthoDB" id="49060at2759"/>
<name>A0A1Z5KKS3_FISSO</name>
<proteinExistence type="predicted"/>
<keyword evidence="1" id="KW-0539">Nucleus</keyword>
<dbReference type="EMBL" id="BDSP01000251">
    <property type="protein sequence ID" value="GAX26725.1"/>
    <property type="molecule type" value="Genomic_DNA"/>
</dbReference>
<feature type="region of interest" description="Disordered" evidence="2">
    <location>
        <begin position="1"/>
        <end position="30"/>
    </location>
</feature>
<dbReference type="Gene3D" id="1.10.30.10">
    <property type="entry name" value="High mobility group box domain"/>
    <property type="match status" value="1"/>
</dbReference>
<evidence type="ECO:0000256" key="1">
    <source>
        <dbReference type="PROSITE-ProRule" id="PRU00267"/>
    </source>
</evidence>
<dbReference type="SUPFAM" id="SSF47095">
    <property type="entry name" value="HMG-box"/>
    <property type="match status" value="1"/>
</dbReference>
<accession>A0A1Z5KKS3</accession>
<dbReference type="InterPro" id="IPR036910">
    <property type="entry name" value="HMG_box_dom_sf"/>
</dbReference>
<dbReference type="Proteomes" id="UP000198406">
    <property type="component" value="Unassembled WGS sequence"/>
</dbReference>
<protein>
    <recommendedName>
        <fullName evidence="3">HMG box domain-containing protein</fullName>
    </recommendedName>
</protein>
<evidence type="ECO:0000313" key="4">
    <source>
        <dbReference type="EMBL" id="GAX26725.1"/>
    </source>
</evidence>
<evidence type="ECO:0000259" key="3">
    <source>
        <dbReference type="PROSITE" id="PS50118"/>
    </source>
</evidence>
<dbReference type="GO" id="GO:0005634">
    <property type="term" value="C:nucleus"/>
    <property type="evidence" value="ECO:0007669"/>
    <property type="project" value="UniProtKB-UniRule"/>
</dbReference>
<keyword evidence="5" id="KW-1185">Reference proteome</keyword>
<dbReference type="AlphaFoldDB" id="A0A1Z5KKS3"/>
<dbReference type="InParanoid" id="A0A1Z5KKS3"/>
<reference evidence="4 5" key="1">
    <citation type="journal article" date="2015" name="Plant Cell">
        <title>Oil accumulation by the oleaginous diatom Fistulifera solaris as revealed by the genome and transcriptome.</title>
        <authorList>
            <person name="Tanaka T."/>
            <person name="Maeda Y."/>
            <person name="Veluchamy A."/>
            <person name="Tanaka M."/>
            <person name="Abida H."/>
            <person name="Marechal E."/>
            <person name="Bowler C."/>
            <person name="Muto M."/>
            <person name="Sunaga Y."/>
            <person name="Tanaka M."/>
            <person name="Yoshino T."/>
            <person name="Taniguchi T."/>
            <person name="Fukuda Y."/>
            <person name="Nemoto M."/>
            <person name="Matsumoto M."/>
            <person name="Wong P.S."/>
            <person name="Aburatani S."/>
            <person name="Fujibuchi W."/>
        </authorList>
    </citation>
    <scope>NUCLEOTIDE SEQUENCE [LARGE SCALE GENOMIC DNA]</scope>
    <source>
        <strain evidence="4 5">JPCC DA0580</strain>
    </source>
</reference>
<comment type="caution">
    <text evidence="4">The sequence shown here is derived from an EMBL/GenBank/DDBJ whole genome shotgun (WGS) entry which is preliminary data.</text>
</comment>
<feature type="compositionally biased region" description="Basic and acidic residues" evidence="2">
    <location>
        <begin position="1"/>
        <end position="15"/>
    </location>
</feature>
<evidence type="ECO:0000256" key="2">
    <source>
        <dbReference type="SAM" id="MobiDB-lite"/>
    </source>
</evidence>
<evidence type="ECO:0000313" key="5">
    <source>
        <dbReference type="Proteomes" id="UP000198406"/>
    </source>
</evidence>
<organism evidence="4 5">
    <name type="scientific">Fistulifera solaris</name>
    <name type="common">Oleaginous diatom</name>
    <dbReference type="NCBI Taxonomy" id="1519565"/>
    <lineage>
        <taxon>Eukaryota</taxon>
        <taxon>Sar</taxon>
        <taxon>Stramenopiles</taxon>
        <taxon>Ochrophyta</taxon>
        <taxon>Bacillariophyta</taxon>
        <taxon>Bacillariophyceae</taxon>
        <taxon>Bacillariophycidae</taxon>
        <taxon>Naviculales</taxon>
        <taxon>Naviculaceae</taxon>
        <taxon>Fistulifera</taxon>
    </lineage>
</organism>
<sequence>MSQPNDRKLLADSDRIKRRNGGPEHQGPPQAAYAYSLANQLPLGYTMNAPLQLYDHLIHPISSVASYNLRDPLLTQLIEAQLAGSILHSQMFALQPQYPFVSEIAASMHELHDPGLFRMHRNQISDLVRSDELSQHSASFSSAPPFIPPVAIDSQPQIPAEESTQQTPSSSLLSKPKRPLSAYNVFFQEERARIVKERELQNNKDAPLDSSKQRYQPNGTGFEDLAKEISKRWKSIDKKRLDKCSQLAEVRYQKELAAYTEQREARLSAMQQAQVASVSEEAWKRYIAEAEKQKPPRSRKRKRK</sequence>
<dbReference type="PROSITE" id="PS50118">
    <property type="entry name" value="HMG_BOX_2"/>
    <property type="match status" value="1"/>
</dbReference>
<feature type="region of interest" description="Disordered" evidence="2">
    <location>
        <begin position="198"/>
        <end position="221"/>
    </location>
</feature>
<feature type="domain" description="HMG box" evidence="3">
    <location>
        <begin position="176"/>
        <end position="260"/>
    </location>
</feature>
<dbReference type="GO" id="GO:0003677">
    <property type="term" value="F:DNA binding"/>
    <property type="evidence" value="ECO:0007669"/>
    <property type="project" value="UniProtKB-UniRule"/>
</dbReference>
<feature type="DNA-binding region" description="HMG box" evidence="1">
    <location>
        <begin position="176"/>
        <end position="260"/>
    </location>
</feature>
<dbReference type="SMART" id="SM00398">
    <property type="entry name" value="HMG"/>
    <property type="match status" value="1"/>
</dbReference>
<gene>
    <name evidence="4" type="ORF">FisN_2Hu326</name>
</gene>